<evidence type="ECO:0000259" key="2">
    <source>
        <dbReference type="Pfam" id="PF03109"/>
    </source>
</evidence>
<dbReference type="PANTHER" id="PTHR43173:SF19">
    <property type="entry name" value="AARF DOMAIN-CONTAINING PROTEIN KINASE 1"/>
    <property type="match status" value="1"/>
</dbReference>
<sequence length="581" mass="65507">MRSLQLVWAACSRAARHRPIRHATNTAFKTFATSAAPGIAGPVASKPRSSAGRLLRGTGYLSLASAAGVAAWIALSDDPRKRARIALYVPQRLFRDIYCALLIVGDYQFSLRGLEGSEKDAARAACHQRCADRLQKACFANRGIYIKLGQHIAQLDHVMPKEYVKTMQETMLDHCPVSPYSEVRRIIQEDLGKPPEELFASIEQTPLASASLAQVHLAEDNNGRKLAVKVQHETLSDTFSADIATIDVLVRIVHWAFPDLNYTWLVEQAQDYLPKEMDFVNEAKNAERCQANFQSAASHLRGRVAIPGVLRDRCSHRVLTMEYIEGIKCTDKARLEAAHISPSEVASVVSTVFNEMIFIFGDVHCDPHAANMFVRKRKGKQGQGRHNFELILLDHGLYRQIGPDFRREYAQLWRGLILGDVEAIKKHSQAMNAGDMYPLFAAMLTSRPWDQITKRESDHLRIGGSEEEKEQMRMEAQRVGKQISALLWRIPRELLLLLKTNDCLRSVDHALGQNVNTFVITARACTRCLAEDAWARQPGIRSWLTGWGLRARMELQMLLLRTATWSVLLRARVANWLPSWN</sequence>
<dbReference type="EMBL" id="JALJOS010000003">
    <property type="protein sequence ID" value="KAK9841138.1"/>
    <property type="molecule type" value="Genomic_DNA"/>
</dbReference>
<feature type="domain" description="ABC1 atypical kinase-like" evidence="2">
    <location>
        <begin position="171"/>
        <end position="427"/>
    </location>
</feature>
<accession>A0AAW1S611</accession>
<dbReference type="GO" id="GO:0007005">
    <property type="term" value="P:mitochondrion organization"/>
    <property type="evidence" value="ECO:0007669"/>
    <property type="project" value="TreeGrafter"/>
</dbReference>
<gene>
    <name evidence="3" type="ORF">WJX74_000544</name>
</gene>
<proteinExistence type="inferred from homology"/>
<dbReference type="Pfam" id="PF03109">
    <property type="entry name" value="ABC1"/>
    <property type="match status" value="1"/>
</dbReference>
<keyword evidence="4" id="KW-1185">Reference proteome</keyword>
<protein>
    <recommendedName>
        <fullName evidence="2">ABC1 atypical kinase-like domain-containing protein</fullName>
    </recommendedName>
</protein>
<dbReference type="InterPro" id="IPR004147">
    <property type="entry name" value="ABC1_dom"/>
</dbReference>
<comment type="caution">
    <text evidence="3">The sequence shown here is derived from an EMBL/GenBank/DDBJ whole genome shotgun (WGS) entry which is preliminary data.</text>
</comment>
<dbReference type="PANTHER" id="PTHR43173">
    <property type="entry name" value="ABC1 FAMILY PROTEIN"/>
    <property type="match status" value="1"/>
</dbReference>
<dbReference type="CDD" id="cd13969">
    <property type="entry name" value="ADCK1-like"/>
    <property type="match status" value="1"/>
</dbReference>
<dbReference type="InterPro" id="IPR011009">
    <property type="entry name" value="Kinase-like_dom_sf"/>
</dbReference>
<evidence type="ECO:0000256" key="1">
    <source>
        <dbReference type="ARBA" id="ARBA00009670"/>
    </source>
</evidence>
<dbReference type="InterPro" id="IPR051130">
    <property type="entry name" value="Mito_struct-func_regulator"/>
</dbReference>
<evidence type="ECO:0000313" key="4">
    <source>
        <dbReference type="Proteomes" id="UP001438707"/>
    </source>
</evidence>
<name>A0AAW1S611_9CHLO</name>
<dbReference type="Proteomes" id="UP001438707">
    <property type="component" value="Unassembled WGS sequence"/>
</dbReference>
<dbReference type="GO" id="GO:0055088">
    <property type="term" value="P:lipid homeostasis"/>
    <property type="evidence" value="ECO:0007669"/>
    <property type="project" value="TreeGrafter"/>
</dbReference>
<comment type="similarity">
    <text evidence="1">Belongs to the protein kinase superfamily. ADCK protein kinase family.</text>
</comment>
<dbReference type="InterPro" id="IPR045307">
    <property type="entry name" value="ADCK1_dom"/>
</dbReference>
<dbReference type="GO" id="GO:0005743">
    <property type="term" value="C:mitochondrial inner membrane"/>
    <property type="evidence" value="ECO:0007669"/>
    <property type="project" value="TreeGrafter"/>
</dbReference>
<reference evidence="3 4" key="1">
    <citation type="journal article" date="2024" name="Nat. Commun.">
        <title>Phylogenomics reveals the evolutionary origins of lichenization in chlorophyte algae.</title>
        <authorList>
            <person name="Puginier C."/>
            <person name="Libourel C."/>
            <person name="Otte J."/>
            <person name="Skaloud P."/>
            <person name="Haon M."/>
            <person name="Grisel S."/>
            <person name="Petersen M."/>
            <person name="Berrin J.G."/>
            <person name="Delaux P.M."/>
            <person name="Dal Grande F."/>
            <person name="Keller J."/>
        </authorList>
    </citation>
    <scope>NUCLEOTIDE SEQUENCE [LARGE SCALE GENOMIC DNA]</scope>
    <source>
        <strain evidence="3 4">SAG 2145</strain>
    </source>
</reference>
<evidence type="ECO:0000313" key="3">
    <source>
        <dbReference type="EMBL" id="KAK9841138.1"/>
    </source>
</evidence>
<dbReference type="AlphaFoldDB" id="A0AAW1S611"/>
<dbReference type="SUPFAM" id="SSF56112">
    <property type="entry name" value="Protein kinase-like (PK-like)"/>
    <property type="match status" value="1"/>
</dbReference>
<organism evidence="3 4">
    <name type="scientific">Apatococcus lobatus</name>
    <dbReference type="NCBI Taxonomy" id="904363"/>
    <lineage>
        <taxon>Eukaryota</taxon>
        <taxon>Viridiplantae</taxon>
        <taxon>Chlorophyta</taxon>
        <taxon>core chlorophytes</taxon>
        <taxon>Trebouxiophyceae</taxon>
        <taxon>Chlorellales</taxon>
        <taxon>Chlorellaceae</taxon>
        <taxon>Apatococcus</taxon>
    </lineage>
</organism>